<dbReference type="Proteomes" id="UP001233314">
    <property type="component" value="Unassembled WGS sequence"/>
</dbReference>
<dbReference type="InterPro" id="IPR019109">
    <property type="entry name" value="MamF_MmsF"/>
</dbReference>
<dbReference type="Pfam" id="PF09685">
    <property type="entry name" value="MamF_MmsF"/>
    <property type="match status" value="1"/>
</dbReference>
<evidence type="ECO:0000256" key="4">
    <source>
        <dbReference type="ARBA" id="ARBA00023136"/>
    </source>
</evidence>
<comment type="caution">
    <text evidence="6">The sequence shown here is derived from an EMBL/GenBank/DDBJ whole genome shotgun (WGS) entry which is preliminary data.</text>
</comment>
<sequence>MTQNPYAPQPGAGAQLSPQEERNWSIGVHVVTGAAMVLSAGTLGFVAALVVYLMYKDRGPFIRHHAANAVNIQLTALLWGAAVLVLGIVTLGLGWFLFAVIPFVAGALHLLGALAASRGEWTTPPLTLRFVR</sequence>
<keyword evidence="2 5" id="KW-0812">Transmembrane</keyword>
<feature type="transmembrane region" description="Helical" evidence="5">
    <location>
        <begin position="26"/>
        <end position="55"/>
    </location>
</feature>
<name>A0ABT9AZZ8_9ACTN</name>
<organism evidence="6 7">
    <name type="scientific">Nocardioides jiangxiensis</name>
    <dbReference type="NCBI Taxonomy" id="3064524"/>
    <lineage>
        <taxon>Bacteria</taxon>
        <taxon>Bacillati</taxon>
        <taxon>Actinomycetota</taxon>
        <taxon>Actinomycetes</taxon>
        <taxon>Propionibacteriales</taxon>
        <taxon>Nocardioidaceae</taxon>
        <taxon>Nocardioides</taxon>
    </lineage>
</organism>
<evidence type="ECO:0000256" key="5">
    <source>
        <dbReference type="SAM" id="Phobius"/>
    </source>
</evidence>
<reference evidence="6 7" key="1">
    <citation type="submission" date="2023-07" db="EMBL/GenBank/DDBJ databases">
        <title>Nocardioides sp. nov WY-20 isolated from soil.</title>
        <authorList>
            <person name="Liu B."/>
            <person name="Wan Y."/>
        </authorList>
    </citation>
    <scope>NUCLEOTIDE SEQUENCE [LARGE SCALE GENOMIC DNA]</scope>
    <source>
        <strain evidence="6 7">WY-20</strain>
    </source>
</reference>
<proteinExistence type="predicted"/>
<feature type="transmembrane region" description="Helical" evidence="5">
    <location>
        <begin position="95"/>
        <end position="116"/>
    </location>
</feature>
<keyword evidence="3 5" id="KW-1133">Transmembrane helix</keyword>
<evidence type="ECO:0000313" key="7">
    <source>
        <dbReference type="Proteomes" id="UP001233314"/>
    </source>
</evidence>
<evidence type="ECO:0000256" key="3">
    <source>
        <dbReference type="ARBA" id="ARBA00022989"/>
    </source>
</evidence>
<dbReference type="RefSeq" id="WP_305027509.1">
    <property type="nucleotide sequence ID" value="NZ_JAUQTA010000001.1"/>
</dbReference>
<evidence type="ECO:0000313" key="6">
    <source>
        <dbReference type="EMBL" id="MDO7868134.1"/>
    </source>
</evidence>
<dbReference type="EMBL" id="JAUQTA010000001">
    <property type="protein sequence ID" value="MDO7868134.1"/>
    <property type="molecule type" value="Genomic_DNA"/>
</dbReference>
<keyword evidence="4 5" id="KW-0472">Membrane</keyword>
<protein>
    <submittedName>
        <fullName evidence="6">DUF4870 domain-containing protein</fullName>
    </submittedName>
</protein>
<keyword evidence="7" id="KW-1185">Reference proteome</keyword>
<feature type="transmembrane region" description="Helical" evidence="5">
    <location>
        <begin position="67"/>
        <end position="89"/>
    </location>
</feature>
<evidence type="ECO:0000256" key="1">
    <source>
        <dbReference type="ARBA" id="ARBA00004141"/>
    </source>
</evidence>
<evidence type="ECO:0000256" key="2">
    <source>
        <dbReference type="ARBA" id="ARBA00022692"/>
    </source>
</evidence>
<comment type="subcellular location">
    <subcellularLocation>
        <location evidence="1">Membrane</location>
        <topology evidence="1">Multi-pass membrane protein</topology>
    </subcellularLocation>
</comment>
<accession>A0ABT9AZZ8</accession>
<gene>
    <name evidence="6" type="ORF">Q5722_07105</name>
</gene>